<dbReference type="EMBL" id="JANJYI010000001">
    <property type="protein sequence ID" value="KAK2664668.1"/>
    <property type="molecule type" value="Genomic_DNA"/>
</dbReference>
<dbReference type="PANTHER" id="PTHR31973">
    <property type="entry name" value="POLYPROTEIN, PUTATIVE-RELATED"/>
    <property type="match status" value="1"/>
</dbReference>
<comment type="caution">
    <text evidence="1">The sequence shown here is derived from an EMBL/GenBank/DDBJ whole genome shotgun (WGS) entry which is preliminary data.</text>
</comment>
<accession>A0AAD9XSL8</accession>
<proteinExistence type="predicted"/>
<sequence>MKTKFRGVEVHDIFYKCSKAYRVVEFNQIMGQIKGINVRVAQYLIEVDPKKWARSHFDGRRYYIMTTNIAECLNSILKVARELPATKLVDHIHGLLQKWFWERREATVKMSTPLTNWAEKRLRGRSNKSRCYRVHPVNLYEHHVVDGYLNGLVNLSDKTCTCRKF</sequence>
<dbReference type="Proteomes" id="UP001280121">
    <property type="component" value="Unassembled WGS sequence"/>
</dbReference>
<evidence type="ECO:0000313" key="2">
    <source>
        <dbReference type="Proteomes" id="UP001280121"/>
    </source>
</evidence>
<dbReference type="AlphaFoldDB" id="A0AAD9XSL8"/>
<dbReference type="PANTHER" id="PTHR31973:SF113">
    <property type="entry name" value="PROTEIN FAR1-RELATED SEQUENCE 5-LIKE"/>
    <property type="match status" value="1"/>
</dbReference>
<evidence type="ECO:0000313" key="1">
    <source>
        <dbReference type="EMBL" id="KAK2664668.1"/>
    </source>
</evidence>
<keyword evidence="2" id="KW-1185">Reference proteome</keyword>
<name>A0AAD9XSL8_9ROSI</name>
<protein>
    <submittedName>
        <fullName evidence="1">Uncharacterized protein</fullName>
    </submittedName>
</protein>
<organism evidence="1 2">
    <name type="scientific">Dipteronia dyeriana</name>
    <dbReference type="NCBI Taxonomy" id="168575"/>
    <lineage>
        <taxon>Eukaryota</taxon>
        <taxon>Viridiplantae</taxon>
        <taxon>Streptophyta</taxon>
        <taxon>Embryophyta</taxon>
        <taxon>Tracheophyta</taxon>
        <taxon>Spermatophyta</taxon>
        <taxon>Magnoliopsida</taxon>
        <taxon>eudicotyledons</taxon>
        <taxon>Gunneridae</taxon>
        <taxon>Pentapetalae</taxon>
        <taxon>rosids</taxon>
        <taxon>malvids</taxon>
        <taxon>Sapindales</taxon>
        <taxon>Sapindaceae</taxon>
        <taxon>Hippocastanoideae</taxon>
        <taxon>Acereae</taxon>
        <taxon>Dipteronia</taxon>
    </lineage>
</organism>
<gene>
    <name evidence="1" type="ORF">Ddye_003242</name>
</gene>
<reference evidence="1" key="1">
    <citation type="journal article" date="2023" name="Plant J.">
        <title>Genome sequences and population genomics provide insights into the demographic history, inbreeding, and mutation load of two 'living fossil' tree species of Dipteronia.</title>
        <authorList>
            <person name="Feng Y."/>
            <person name="Comes H.P."/>
            <person name="Chen J."/>
            <person name="Zhu S."/>
            <person name="Lu R."/>
            <person name="Zhang X."/>
            <person name="Li P."/>
            <person name="Qiu J."/>
            <person name="Olsen K.M."/>
            <person name="Qiu Y."/>
        </authorList>
    </citation>
    <scope>NUCLEOTIDE SEQUENCE</scope>
    <source>
        <strain evidence="1">KIB01</strain>
    </source>
</reference>